<dbReference type="PROSITE" id="PS51205">
    <property type="entry name" value="VPS9"/>
    <property type="match status" value="1"/>
</dbReference>
<dbReference type="GO" id="GO:0000149">
    <property type="term" value="F:SNARE binding"/>
    <property type="evidence" value="ECO:0007669"/>
    <property type="project" value="TreeGrafter"/>
</dbReference>
<keyword evidence="5" id="KW-1185">Reference proteome</keyword>
<feature type="region of interest" description="Disordered" evidence="2">
    <location>
        <begin position="1094"/>
        <end position="1122"/>
    </location>
</feature>
<comment type="similarity">
    <text evidence="1">Belongs to the UPF0507 family.</text>
</comment>
<dbReference type="AlphaFoldDB" id="A0A0V1Q6I3"/>
<dbReference type="Pfam" id="PF02204">
    <property type="entry name" value="VPS9"/>
    <property type="match status" value="1"/>
</dbReference>
<dbReference type="InterPro" id="IPR003123">
    <property type="entry name" value="VPS9"/>
</dbReference>
<name>A0A0V1Q6I3_9ASCO</name>
<dbReference type="OrthoDB" id="7464126at2759"/>
<gene>
    <name evidence="4" type="ORF">AC631_00120</name>
</gene>
<dbReference type="SUPFAM" id="SSF48403">
    <property type="entry name" value="Ankyrin repeat"/>
    <property type="match status" value="1"/>
</dbReference>
<proteinExistence type="inferred from homology"/>
<dbReference type="GO" id="GO:0045022">
    <property type="term" value="P:early endosome to late endosome transport"/>
    <property type="evidence" value="ECO:0007669"/>
    <property type="project" value="TreeGrafter"/>
</dbReference>
<dbReference type="PANTHER" id="PTHR24170:SF1">
    <property type="entry name" value="DOMAIN PROTEIN, PUTATIVE (AFU_ORTHOLOGUE AFUA_1G09870)-RELATED"/>
    <property type="match status" value="1"/>
</dbReference>
<feature type="compositionally biased region" description="Low complexity" evidence="2">
    <location>
        <begin position="1094"/>
        <end position="1114"/>
    </location>
</feature>
<dbReference type="InterPro" id="IPR037191">
    <property type="entry name" value="VPS9_dom_sf"/>
</dbReference>
<dbReference type="GO" id="GO:0005769">
    <property type="term" value="C:early endosome"/>
    <property type="evidence" value="ECO:0007669"/>
    <property type="project" value="TreeGrafter"/>
</dbReference>
<feature type="domain" description="VPS9" evidence="3">
    <location>
        <begin position="323"/>
        <end position="487"/>
    </location>
</feature>
<dbReference type="GO" id="GO:0005770">
    <property type="term" value="C:late endosome"/>
    <property type="evidence" value="ECO:0007669"/>
    <property type="project" value="TreeGrafter"/>
</dbReference>
<dbReference type="InterPro" id="IPR036770">
    <property type="entry name" value="Ankyrin_rpt-contain_sf"/>
</dbReference>
<dbReference type="Gene3D" id="1.25.40.20">
    <property type="entry name" value="Ankyrin repeat-containing domain"/>
    <property type="match status" value="1"/>
</dbReference>
<accession>A0A0V1Q6I3</accession>
<comment type="caution">
    <text evidence="4">The sequence shown here is derived from an EMBL/GenBank/DDBJ whole genome shotgun (WGS) entry which is preliminary data.</text>
</comment>
<evidence type="ECO:0000256" key="1">
    <source>
        <dbReference type="ARBA" id="ARBA00007428"/>
    </source>
</evidence>
<dbReference type="SUPFAM" id="SSF109993">
    <property type="entry name" value="VPS9 domain"/>
    <property type="match status" value="1"/>
</dbReference>
<dbReference type="GO" id="GO:0097422">
    <property type="term" value="C:tubular endosome"/>
    <property type="evidence" value="ECO:0007669"/>
    <property type="project" value="TreeGrafter"/>
</dbReference>
<dbReference type="Gene3D" id="1.20.1050.80">
    <property type="entry name" value="VPS9 domain"/>
    <property type="match status" value="1"/>
</dbReference>
<evidence type="ECO:0000256" key="2">
    <source>
        <dbReference type="SAM" id="MobiDB-lite"/>
    </source>
</evidence>
<reference evidence="4 5" key="1">
    <citation type="submission" date="2015-11" db="EMBL/GenBank/DDBJ databases">
        <title>The genome of Debaryomyces fabryi.</title>
        <authorList>
            <person name="Tafer H."/>
            <person name="Lopandic K."/>
        </authorList>
    </citation>
    <scope>NUCLEOTIDE SEQUENCE [LARGE SCALE GENOMIC DNA]</scope>
    <source>
        <strain evidence="4 5">CBS 789</strain>
    </source>
</reference>
<protein>
    <submittedName>
        <fullName evidence="4">UPF domain-containing protein</fullName>
    </submittedName>
</protein>
<dbReference type="SMART" id="SM00248">
    <property type="entry name" value="ANK"/>
    <property type="match status" value="3"/>
</dbReference>
<dbReference type="EMBL" id="LMYN01000002">
    <property type="protein sequence ID" value="KSA04041.1"/>
    <property type="molecule type" value="Genomic_DNA"/>
</dbReference>
<evidence type="ECO:0000259" key="3">
    <source>
        <dbReference type="PROSITE" id="PS51205"/>
    </source>
</evidence>
<dbReference type="GO" id="GO:0030133">
    <property type="term" value="C:transport vesicle"/>
    <property type="evidence" value="ECO:0007669"/>
    <property type="project" value="TreeGrafter"/>
</dbReference>
<evidence type="ECO:0000313" key="5">
    <source>
        <dbReference type="Proteomes" id="UP000054251"/>
    </source>
</evidence>
<dbReference type="RefSeq" id="XP_015470143.1">
    <property type="nucleotide sequence ID" value="XM_015608950.1"/>
</dbReference>
<sequence>MPPESKSIKHLPLLYNPFLNCIFNNPHHSKNPFRQTIQELSENHNDYTILVPPAHILHELFDPSTEKSSSKTRLLDLCYHNEDFIRSHIIKTNTSYPSVAPSKSLLTIYVTMNGKQILVKNGMVFTGKGFKRSLRLKILDINYFNSFCDYFPKGSKFMMLYIEDSLFGSFDPNATVTTQPNETDVTQMGSATTKEQQFNDITFEKLLRSFPLLSNAVSDKFYKLFHHNNYQFRLLRTNTRKKLVSIKFEFQSMLEEAFKIVLDSVKIDTPDSEQTYHLINYILRLYPGLDLNKLVHEYVELNLYDKLWAQLIFQFDIIDDDKQNSDSDAIKILTKEKYDQLAYISLNQLDIPTDKPWHINELHKRIYKAIREFSKLSDASILNLAGKTQILKSTVNILTNNANHQIELESMTEKTVTDDIIVNADILIGMLIMVIVHAKMDNLEAHLYYIKHFNSVDYTSDGYFCYILSNFDAVIYHLSSSMNDEPQYTGLLESSELNHKFWSLIDSGDNDSLLVLLDEVQQELGDSRLPDNHFLKSRNVQGESCLMMAIKANNSDAFNYIINYNYQWFSIDDILFDKNTTTNQTLLIAALTEESYNIIRQLVDLILQNATLDEQILYFNSPDNSGRSVGHYFHHFPDLIDQIGFLIDWELKDLNSHTPLFSLCRCYDHLNYATLLEKGFDCIYKKYNKNSIDFDKHIDKMGNTLLHIMLKDLSKTKLLAYETNLINLNQLNYKNLTPLNLYVKYNRLENLEEILKDDRLDFKYEDSTNFYSVFDFLGSLTVKSTTDKTLKEIEKLIYNYYFVNYFPNTDTEKIAALNARYDSAKKDWVLFFTKSNKTPTINTEPLSRLRKFVYIFKLDNNYSFFPDSETFWLNFPQEKAMVPIFTKFRINRIIEHMNMYMINLAMHPALAKTQYFEKFFVENRDKLTLELINDIKNRQESVRREYGDLVLGIGQVNEIDFFLRFSLTDLQNFQTIIARFNKLAAISDIKQSDVRIVTDRMINRLSSSHILPADVSREFTFTLTNQYKSQDSSYSELLSFTSWLELCSIELTKNIHHLLLKLDDWKELHKNIKELNIELTKYEEDLPARYATTTTAAAAESTTETSTGANTSGSLPNTANDGNLQQAHQLEAEAEEITNTSSSFFNFGNIIENKKARYKKLLLMKAEEIKKIMKLNAELKFDHEAIAAEISNFLKFKSNFINLGIKRYVKSSLCLLRIRNYELAKLLNSCKR</sequence>
<dbReference type="PANTHER" id="PTHR24170">
    <property type="entry name" value="ANKYRIN REPEAT DOMAIN-CONTAINING PROTEIN 27"/>
    <property type="match status" value="1"/>
</dbReference>
<dbReference type="InterPro" id="IPR002110">
    <property type="entry name" value="Ankyrin_rpt"/>
</dbReference>
<dbReference type="GO" id="GO:0005085">
    <property type="term" value="F:guanyl-nucleotide exchange factor activity"/>
    <property type="evidence" value="ECO:0007669"/>
    <property type="project" value="TreeGrafter"/>
</dbReference>
<dbReference type="Proteomes" id="UP000054251">
    <property type="component" value="Unassembled WGS sequence"/>
</dbReference>
<organism evidence="4 5">
    <name type="scientific">Debaryomyces fabryi</name>
    <dbReference type="NCBI Taxonomy" id="58627"/>
    <lineage>
        <taxon>Eukaryota</taxon>
        <taxon>Fungi</taxon>
        <taxon>Dikarya</taxon>
        <taxon>Ascomycota</taxon>
        <taxon>Saccharomycotina</taxon>
        <taxon>Pichiomycetes</taxon>
        <taxon>Debaryomycetaceae</taxon>
        <taxon>Debaryomyces</taxon>
    </lineage>
</organism>
<evidence type="ECO:0000313" key="4">
    <source>
        <dbReference type="EMBL" id="KSA04041.1"/>
    </source>
</evidence>
<dbReference type="InterPro" id="IPR051248">
    <property type="entry name" value="UPF0507/Ank_repeat_27"/>
</dbReference>
<dbReference type="GeneID" id="26837129"/>
<dbReference type="GO" id="GO:0005886">
    <property type="term" value="C:plasma membrane"/>
    <property type="evidence" value="ECO:0007669"/>
    <property type="project" value="TreeGrafter"/>
</dbReference>